<evidence type="ECO:0000313" key="3">
    <source>
        <dbReference type="Proteomes" id="UP000712600"/>
    </source>
</evidence>
<sequence length="106" mass="11403">MGLQLREKQTPFVNLNSSGCRENGTGGVTSVLFPFLVFLCSRPLRVPWIKMLAALYCRGHSGTRLTTDGVGFRLLMEGRLDNSSTSDLPAFGGGETIGGRRQLAAA</sequence>
<name>A0A8S9NWQ4_BRACR</name>
<protein>
    <submittedName>
        <fullName evidence="2">Uncharacterized protein</fullName>
    </submittedName>
</protein>
<organism evidence="2 3">
    <name type="scientific">Brassica cretica</name>
    <name type="common">Mustard</name>
    <dbReference type="NCBI Taxonomy" id="69181"/>
    <lineage>
        <taxon>Eukaryota</taxon>
        <taxon>Viridiplantae</taxon>
        <taxon>Streptophyta</taxon>
        <taxon>Embryophyta</taxon>
        <taxon>Tracheophyta</taxon>
        <taxon>Spermatophyta</taxon>
        <taxon>Magnoliopsida</taxon>
        <taxon>eudicotyledons</taxon>
        <taxon>Gunneridae</taxon>
        <taxon>Pentapetalae</taxon>
        <taxon>rosids</taxon>
        <taxon>malvids</taxon>
        <taxon>Brassicales</taxon>
        <taxon>Brassicaceae</taxon>
        <taxon>Brassiceae</taxon>
        <taxon>Brassica</taxon>
    </lineage>
</organism>
<comment type="caution">
    <text evidence="2">The sequence shown here is derived from an EMBL/GenBank/DDBJ whole genome shotgun (WGS) entry which is preliminary data.</text>
</comment>
<feature type="region of interest" description="Disordered" evidence="1">
    <location>
        <begin position="86"/>
        <end position="106"/>
    </location>
</feature>
<gene>
    <name evidence="2" type="ORF">F2Q69_00007772</name>
</gene>
<evidence type="ECO:0000313" key="2">
    <source>
        <dbReference type="EMBL" id="KAF3506735.1"/>
    </source>
</evidence>
<evidence type="ECO:0000256" key="1">
    <source>
        <dbReference type="SAM" id="MobiDB-lite"/>
    </source>
</evidence>
<dbReference type="AlphaFoldDB" id="A0A8S9NWQ4"/>
<reference evidence="2" key="1">
    <citation type="submission" date="2019-12" db="EMBL/GenBank/DDBJ databases">
        <title>Genome sequencing and annotation of Brassica cretica.</title>
        <authorList>
            <person name="Studholme D.J."/>
            <person name="Sarris P."/>
        </authorList>
    </citation>
    <scope>NUCLEOTIDE SEQUENCE</scope>
    <source>
        <strain evidence="2">PFS-109/04</strain>
        <tissue evidence="2">Leaf</tissue>
    </source>
</reference>
<proteinExistence type="predicted"/>
<dbReference type="EMBL" id="QGKX02001521">
    <property type="protein sequence ID" value="KAF3506735.1"/>
    <property type="molecule type" value="Genomic_DNA"/>
</dbReference>
<accession>A0A8S9NWQ4</accession>
<dbReference type="Proteomes" id="UP000712600">
    <property type="component" value="Unassembled WGS sequence"/>
</dbReference>